<protein>
    <submittedName>
        <fullName evidence="2">Uncharacterized protein</fullName>
    </submittedName>
</protein>
<evidence type="ECO:0000256" key="1">
    <source>
        <dbReference type="SAM" id="MobiDB-lite"/>
    </source>
</evidence>
<dbReference type="AlphaFoldDB" id="A0A512DDR1"/>
<dbReference type="EMBL" id="BJYY01000014">
    <property type="protein sequence ID" value="GEO34577.1"/>
    <property type="molecule type" value="Genomic_DNA"/>
</dbReference>
<evidence type="ECO:0000313" key="3">
    <source>
        <dbReference type="Proteomes" id="UP000321181"/>
    </source>
</evidence>
<reference evidence="2 3" key="1">
    <citation type="submission" date="2019-07" db="EMBL/GenBank/DDBJ databases">
        <title>Whole genome shotgun sequence of Cellulomonas aerilata NBRC 106308.</title>
        <authorList>
            <person name="Hosoyama A."/>
            <person name="Uohara A."/>
            <person name="Ohji S."/>
            <person name="Ichikawa N."/>
        </authorList>
    </citation>
    <scope>NUCLEOTIDE SEQUENCE [LARGE SCALE GENOMIC DNA]</scope>
    <source>
        <strain evidence="2 3">NBRC 106308</strain>
    </source>
</reference>
<evidence type="ECO:0000313" key="2">
    <source>
        <dbReference type="EMBL" id="GEO34577.1"/>
    </source>
</evidence>
<feature type="region of interest" description="Disordered" evidence="1">
    <location>
        <begin position="1"/>
        <end position="87"/>
    </location>
</feature>
<dbReference type="Proteomes" id="UP000321181">
    <property type="component" value="Unassembled WGS sequence"/>
</dbReference>
<feature type="compositionally biased region" description="Gly residues" evidence="1">
    <location>
        <begin position="29"/>
        <end position="51"/>
    </location>
</feature>
<sequence length="87" mass="8554">MTYAGGSAGSGDVCPGRDGSPETAPGSTGVPGCGTRGAVDGGTGPDCGGEAGLDLDLRVGRRGTWWDGPWNRPTISTASTTTAPMPM</sequence>
<gene>
    <name evidence="2" type="ORF">CAE01nite_23020</name>
</gene>
<name>A0A512DDR1_9CELL</name>
<accession>A0A512DDR1</accession>
<organism evidence="2 3">
    <name type="scientific">Cellulomonas aerilata</name>
    <dbReference type="NCBI Taxonomy" id="515326"/>
    <lineage>
        <taxon>Bacteria</taxon>
        <taxon>Bacillati</taxon>
        <taxon>Actinomycetota</taxon>
        <taxon>Actinomycetes</taxon>
        <taxon>Micrococcales</taxon>
        <taxon>Cellulomonadaceae</taxon>
        <taxon>Cellulomonas</taxon>
    </lineage>
</organism>
<proteinExistence type="predicted"/>
<keyword evidence="3" id="KW-1185">Reference proteome</keyword>
<feature type="compositionally biased region" description="Low complexity" evidence="1">
    <location>
        <begin position="76"/>
        <end position="87"/>
    </location>
</feature>
<comment type="caution">
    <text evidence="2">The sequence shown here is derived from an EMBL/GenBank/DDBJ whole genome shotgun (WGS) entry which is preliminary data.</text>
</comment>